<gene>
    <name evidence="2" type="ORF">LIER_34133</name>
</gene>
<name>A0AAV3S1V5_LITER</name>
<feature type="compositionally biased region" description="Low complexity" evidence="1">
    <location>
        <begin position="37"/>
        <end position="60"/>
    </location>
</feature>
<organism evidence="2 3">
    <name type="scientific">Lithospermum erythrorhizon</name>
    <name type="common">Purple gromwell</name>
    <name type="synonym">Lithospermum officinale var. erythrorhizon</name>
    <dbReference type="NCBI Taxonomy" id="34254"/>
    <lineage>
        <taxon>Eukaryota</taxon>
        <taxon>Viridiplantae</taxon>
        <taxon>Streptophyta</taxon>
        <taxon>Embryophyta</taxon>
        <taxon>Tracheophyta</taxon>
        <taxon>Spermatophyta</taxon>
        <taxon>Magnoliopsida</taxon>
        <taxon>eudicotyledons</taxon>
        <taxon>Gunneridae</taxon>
        <taxon>Pentapetalae</taxon>
        <taxon>asterids</taxon>
        <taxon>lamiids</taxon>
        <taxon>Boraginales</taxon>
        <taxon>Boraginaceae</taxon>
        <taxon>Boraginoideae</taxon>
        <taxon>Lithospermeae</taxon>
        <taxon>Lithospermum</taxon>
    </lineage>
</organism>
<protein>
    <submittedName>
        <fullName evidence="2">Uncharacterized protein</fullName>
    </submittedName>
</protein>
<proteinExistence type="predicted"/>
<dbReference type="AlphaFoldDB" id="A0AAV3S1V5"/>
<keyword evidence="3" id="KW-1185">Reference proteome</keyword>
<evidence type="ECO:0000256" key="1">
    <source>
        <dbReference type="SAM" id="MobiDB-lite"/>
    </source>
</evidence>
<evidence type="ECO:0000313" key="3">
    <source>
        <dbReference type="Proteomes" id="UP001454036"/>
    </source>
</evidence>
<comment type="caution">
    <text evidence="2">The sequence shown here is derived from an EMBL/GenBank/DDBJ whole genome shotgun (WGS) entry which is preliminary data.</text>
</comment>
<reference evidence="2 3" key="1">
    <citation type="submission" date="2024-01" db="EMBL/GenBank/DDBJ databases">
        <title>The complete chloroplast genome sequence of Lithospermum erythrorhizon: insights into the phylogenetic relationship among Boraginaceae species and the maternal lineages of purple gromwells.</title>
        <authorList>
            <person name="Okada T."/>
            <person name="Watanabe K."/>
        </authorList>
    </citation>
    <scope>NUCLEOTIDE SEQUENCE [LARGE SCALE GENOMIC DNA]</scope>
</reference>
<dbReference type="Proteomes" id="UP001454036">
    <property type="component" value="Unassembled WGS sequence"/>
</dbReference>
<evidence type="ECO:0000313" key="2">
    <source>
        <dbReference type="EMBL" id="GAA0186845.1"/>
    </source>
</evidence>
<feature type="region of interest" description="Disordered" evidence="1">
    <location>
        <begin position="30"/>
        <end position="60"/>
    </location>
</feature>
<dbReference type="EMBL" id="BAABME010014098">
    <property type="protein sequence ID" value="GAA0186845.1"/>
    <property type="molecule type" value="Genomic_DNA"/>
</dbReference>
<sequence>MDEYGISFDFLNRLIPTLYDLRVYEKEKVASPDHHSGSLATSSTSGSTDSSSASTPSHPSLVLDKDVSKIVTVTCANVTGPQTSIKDKMSQTSENNIENFEVCSLVGENQEEASISGGMLVLQVTGPANPGSANPVPIVQGVGAANPVSSPPDPNEATRAEAAYQCIIASLPTFVKKSTPHYITDDQLDGFTTYFSIPYDKLDTHIPFPGEQLFRFCIEEGSSDPDLPLAILRYMSRPFLMACDCHSLLLSIIY</sequence>
<accession>A0AAV3S1V5</accession>